<evidence type="ECO:0000256" key="1">
    <source>
        <dbReference type="SAM" id="Phobius"/>
    </source>
</evidence>
<dbReference type="EMBL" id="FOHZ01000009">
    <property type="protein sequence ID" value="SET41850.1"/>
    <property type="molecule type" value="Genomic_DNA"/>
</dbReference>
<organism evidence="2 3">
    <name type="scientific">Marinobacter segnicrescens</name>
    <dbReference type="NCBI Taxonomy" id="430453"/>
    <lineage>
        <taxon>Bacteria</taxon>
        <taxon>Pseudomonadati</taxon>
        <taxon>Pseudomonadota</taxon>
        <taxon>Gammaproteobacteria</taxon>
        <taxon>Pseudomonadales</taxon>
        <taxon>Marinobacteraceae</taxon>
        <taxon>Marinobacter</taxon>
    </lineage>
</organism>
<dbReference type="Proteomes" id="UP000198762">
    <property type="component" value="Unassembled WGS sequence"/>
</dbReference>
<feature type="transmembrane region" description="Helical" evidence="1">
    <location>
        <begin position="15"/>
        <end position="35"/>
    </location>
</feature>
<dbReference type="AlphaFoldDB" id="A0A1I0EBW2"/>
<protein>
    <submittedName>
        <fullName evidence="2">Uncharacterized protein</fullName>
    </submittedName>
</protein>
<accession>A0A1I0EBW2</accession>
<sequence>MVVAFPITRAIGRGLIWLVRISAVIFSLALLAFPFQREAFLSARPNGPSGKGVGSVLFDLLMQPWLSALLAVTMVVFLIARIRLIPDRYYRLTDMIYFGMVTALLAALQALAYLPALLAPPV</sequence>
<dbReference type="STRING" id="430453.SAMN04487962_10970"/>
<evidence type="ECO:0000313" key="2">
    <source>
        <dbReference type="EMBL" id="SET41850.1"/>
    </source>
</evidence>
<dbReference type="OrthoDB" id="9944122at2"/>
<keyword evidence="1" id="KW-1133">Transmembrane helix</keyword>
<keyword evidence="3" id="KW-1185">Reference proteome</keyword>
<dbReference type="RefSeq" id="WP_091851644.1">
    <property type="nucleotide sequence ID" value="NZ_FOHZ01000009.1"/>
</dbReference>
<gene>
    <name evidence="2" type="ORF">SAMN04487962_10970</name>
</gene>
<keyword evidence="1" id="KW-0472">Membrane</keyword>
<name>A0A1I0EBW2_9GAMM</name>
<evidence type="ECO:0000313" key="3">
    <source>
        <dbReference type="Proteomes" id="UP000198762"/>
    </source>
</evidence>
<feature type="transmembrane region" description="Helical" evidence="1">
    <location>
        <begin position="65"/>
        <end position="84"/>
    </location>
</feature>
<feature type="transmembrane region" description="Helical" evidence="1">
    <location>
        <begin position="96"/>
        <end position="118"/>
    </location>
</feature>
<proteinExistence type="predicted"/>
<keyword evidence="1" id="KW-0812">Transmembrane</keyword>
<reference evidence="3" key="1">
    <citation type="submission" date="2016-10" db="EMBL/GenBank/DDBJ databases">
        <authorList>
            <person name="Varghese N."/>
            <person name="Submissions S."/>
        </authorList>
    </citation>
    <scope>NUCLEOTIDE SEQUENCE [LARGE SCALE GENOMIC DNA]</scope>
    <source>
        <strain evidence="3">CGMCC 1.6489</strain>
    </source>
</reference>